<comment type="caution">
    <text evidence="1">The sequence shown here is derived from an EMBL/GenBank/DDBJ whole genome shotgun (WGS) entry which is preliminary data.</text>
</comment>
<name>A0A3D8K228_9BURK</name>
<reference evidence="1 2" key="1">
    <citation type="submission" date="2018-08" db="EMBL/GenBank/DDBJ databases">
        <title>Paraburkholderia sp. DHOM06 isolated from forest soil.</title>
        <authorList>
            <person name="Gao Z.-H."/>
            <person name="Qiu L.-H."/>
        </authorList>
    </citation>
    <scope>NUCLEOTIDE SEQUENCE [LARGE SCALE GENOMIC DNA]</scope>
    <source>
        <strain evidence="1 2">DHOM06</strain>
    </source>
</reference>
<organism evidence="1 2">
    <name type="scientific">Trinickia dinghuensis</name>
    <dbReference type="NCBI Taxonomy" id="2291023"/>
    <lineage>
        <taxon>Bacteria</taxon>
        <taxon>Pseudomonadati</taxon>
        <taxon>Pseudomonadota</taxon>
        <taxon>Betaproteobacteria</taxon>
        <taxon>Burkholderiales</taxon>
        <taxon>Burkholderiaceae</taxon>
        <taxon>Trinickia</taxon>
    </lineage>
</organism>
<evidence type="ECO:0000313" key="1">
    <source>
        <dbReference type="EMBL" id="RDU99200.1"/>
    </source>
</evidence>
<gene>
    <name evidence="1" type="ORF">DWV00_08730</name>
</gene>
<dbReference type="AlphaFoldDB" id="A0A3D8K228"/>
<sequence>MNDGTTRVEVSLPAVEAADLAVRAARAGVSTPVLLGYHVLRSVYGSLHPLVAEFETRPKLGRDGQIRDEKE</sequence>
<evidence type="ECO:0000313" key="2">
    <source>
        <dbReference type="Proteomes" id="UP000256838"/>
    </source>
</evidence>
<keyword evidence="2" id="KW-1185">Reference proteome</keyword>
<protein>
    <submittedName>
        <fullName evidence="1">Uncharacterized protein</fullName>
    </submittedName>
</protein>
<dbReference type="EMBL" id="QRGA01000005">
    <property type="protein sequence ID" value="RDU99200.1"/>
    <property type="molecule type" value="Genomic_DNA"/>
</dbReference>
<accession>A0A3D8K228</accession>
<dbReference type="OrthoDB" id="8970765at2"/>
<proteinExistence type="predicted"/>
<dbReference type="Proteomes" id="UP000256838">
    <property type="component" value="Unassembled WGS sequence"/>
</dbReference>